<sequence length="106" mass="11805">MPGRLHYTDVATVSISLRTEESLRVEALGKALVAPLKTSTTPRYEEEERTRDKEVLDLVKSERSNATVHLLRQIGPDKCGGPANVISRESSITIFSCSMHFDTMQT</sequence>
<reference evidence="1 2" key="1">
    <citation type="submission" date="2024-05" db="EMBL/GenBank/DDBJ databases">
        <title>The nuclear and mitochondrial genome assemblies of Tetragonisca angustula (Apidae: Meliponini), a tiny yet remarkable pollinator in the Neotropics.</title>
        <authorList>
            <person name="Ferrari R."/>
            <person name="Ricardo P.C."/>
            <person name="Dias F.C."/>
            <person name="Araujo N.S."/>
            <person name="Soares D.O."/>
            <person name="Zhou Q.-S."/>
            <person name="Zhu C.-D."/>
            <person name="Coutinho L."/>
            <person name="Airas M.C."/>
            <person name="Batista T.M."/>
        </authorList>
    </citation>
    <scope>NUCLEOTIDE SEQUENCE [LARGE SCALE GENOMIC DNA]</scope>
    <source>
        <strain evidence="1">ASF017062</strain>
        <tissue evidence="1">Abdomen</tissue>
    </source>
</reference>
<comment type="caution">
    <text evidence="1">The sequence shown here is derived from an EMBL/GenBank/DDBJ whole genome shotgun (WGS) entry which is preliminary data.</text>
</comment>
<evidence type="ECO:0000313" key="1">
    <source>
        <dbReference type="EMBL" id="KAK9309726.1"/>
    </source>
</evidence>
<proteinExistence type="predicted"/>
<accession>A0AAW1AIF5</accession>
<organism evidence="1 2">
    <name type="scientific">Tetragonisca angustula</name>
    <dbReference type="NCBI Taxonomy" id="166442"/>
    <lineage>
        <taxon>Eukaryota</taxon>
        <taxon>Metazoa</taxon>
        <taxon>Ecdysozoa</taxon>
        <taxon>Arthropoda</taxon>
        <taxon>Hexapoda</taxon>
        <taxon>Insecta</taxon>
        <taxon>Pterygota</taxon>
        <taxon>Neoptera</taxon>
        <taxon>Endopterygota</taxon>
        <taxon>Hymenoptera</taxon>
        <taxon>Apocrita</taxon>
        <taxon>Aculeata</taxon>
        <taxon>Apoidea</taxon>
        <taxon>Anthophila</taxon>
        <taxon>Apidae</taxon>
        <taxon>Tetragonisca</taxon>
    </lineage>
</organism>
<dbReference type="EMBL" id="JAWNGG020000009">
    <property type="protein sequence ID" value="KAK9309726.1"/>
    <property type="molecule type" value="Genomic_DNA"/>
</dbReference>
<dbReference type="AlphaFoldDB" id="A0AAW1AIF5"/>
<gene>
    <name evidence="1" type="ORF">QLX08_000718</name>
</gene>
<evidence type="ECO:0000313" key="2">
    <source>
        <dbReference type="Proteomes" id="UP001432146"/>
    </source>
</evidence>
<dbReference type="Proteomes" id="UP001432146">
    <property type="component" value="Unassembled WGS sequence"/>
</dbReference>
<name>A0AAW1AIF5_9HYME</name>
<keyword evidence="2" id="KW-1185">Reference proteome</keyword>
<protein>
    <submittedName>
        <fullName evidence="1">Uncharacterized protein</fullName>
    </submittedName>
</protein>